<evidence type="ECO:0000313" key="3">
    <source>
        <dbReference type="Proteomes" id="UP000178993"/>
    </source>
</evidence>
<evidence type="ECO:0000256" key="1">
    <source>
        <dbReference type="SAM" id="MobiDB-lite"/>
    </source>
</evidence>
<reference evidence="2 3" key="1">
    <citation type="journal article" date="2016" name="Nat. Commun.">
        <title>Thousands of microbial genomes shed light on interconnected biogeochemical processes in an aquifer system.</title>
        <authorList>
            <person name="Anantharaman K."/>
            <person name="Brown C.T."/>
            <person name="Hug L.A."/>
            <person name="Sharon I."/>
            <person name="Castelle C.J."/>
            <person name="Probst A.J."/>
            <person name="Thomas B.C."/>
            <person name="Singh A."/>
            <person name="Wilkins M.J."/>
            <person name="Karaoz U."/>
            <person name="Brodie E.L."/>
            <person name="Williams K.H."/>
            <person name="Hubbard S.S."/>
            <person name="Banfield J.F."/>
        </authorList>
    </citation>
    <scope>NUCLEOTIDE SEQUENCE [LARGE SCALE GENOMIC DNA]</scope>
</reference>
<name>A0A1F4Z7R1_9BACT</name>
<dbReference type="EMBL" id="MEXL01000032">
    <property type="protein sequence ID" value="OGD02168.1"/>
    <property type="molecule type" value="Genomic_DNA"/>
</dbReference>
<protein>
    <submittedName>
        <fullName evidence="2">Uncharacterized protein</fullName>
    </submittedName>
</protein>
<organism evidence="2 3">
    <name type="scientific">Candidatus Amesbacteria bacterium RIFCSPHIGHO2_12_FULL_48_14</name>
    <dbReference type="NCBI Taxonomy" id="1797257"/>
    <lineage>
        <taxon>Bacteria</taxon>
        <taxon>Candidatus Amesiibacteriota</taxon>
    </lineage>
</organism>
<dbReference type="AlphaFoldDB" id="A0A1F4Z7R1"/>
<feature type="region of interest" description="Disordered" evidence="1">
    <location>
        <begin position="75"/>
        <end position="123"/>
    </location>
</feature>
<comment type="caution">
    <text evidence="2">The sequence shown here is derived from an EMBL/GenBank/DDBJ whole genome shotgun (WGS) entry which is preliminary data.</text>
</comment>
<dbReference type="Proteomes" id="UP000178993">
    <property type="component" value="Unassembled WGS sequence"/>
</dbReference>
<gene>
    <name evidence="2" type="ORF">A3E17_03600</name>
</gene>
<feature type="compositionally biased region" description="Polar residues" evidence="1">
    <location>
        <begin position="75"/>
        <end position="91"/>
    </location>
</feature>
<proteinExistence type="predicted"/>
<evidence type="ECO:0000313" key="2">
    <source>
        <dbReference type="EMBL" id="OGD02168.1"/>
    </source>
</evidence>
<accession>A0A1F4Z7R1</accession>
<sequence length="335" mass="34863">MKDSWRQVVTTLEQIHSAQTQALEAAAAARAQTLNQAEQQARALLPGSTIEVTSPVVTPPDVQAGLYQADAHSHLGSSHTSFLNGPDSTLATAGASGPGEASARATRIRLSDPTPPRPPSLLGRVFGHKAAIQMSVNPDRDQNSPSQIAITQALGQGLSDVNSEIGWTKHSGPAANFSIGSARVTAIGTDVQVRSAVGNAGQAATEIRHFAQTQAEQATPTQILGHVARAIAATAGLTPSHGPDFSHLRARDGIAYQTETSLRSSLGVPLPDPPPIPPPSFHGSVLGEQSAITSFHPEISSAVINHANQADISLAEALNTPVITIETSLWGRFFG</sequence>